<dbReference type="RefSeq" id="WP_044217168.1">
    <property type="nucleotide sequence ID" value="NZ_JRYR02000002.1"/>
</dbReference>
<dbReference type="STRING" id="915059.NH26_23850"/>
<sequence>MKKRNNLMLKDASTGIRTNKFLLDTYRDLMRNNKKSIAENHELLFISTILQFKSEEFEKGFEDTKLMKTTRLVLALVMNGHGWNYEDAFEYAVSDAGIKMIEICDQLSENIGTKFYDNIHTVVSSVKPEE</sequence>
<reference evidence="1 2" key="1">
    <citation type="journal article" date="2012" name="Int. J. Syst. Evol. Microbiol.">
        <title>Flammeovirga pacifica sp. nov., isolated from deep-sea sediment.</title>
        <authorList>
            <person name="Xu H."/>
            <person name="Fu Y."/>
            <person name="Yang N."/>
            <person name="Ding Z."/>
            <person name="Lai Q."/>
            <person name="Zeng R."/>
        </authorList>
    </citation>
    <scope>NUCLEOTIDE SEQUENCE [LARGE SCALE GENOMIC DNA]</scope>
    <source>
        <strain evidence="2">DSM 24597 / LMG 26175 / WPAGA1</strain>
    </source>
</reference>
<dbReference type="Proteomes" id="UP000179797">
    <property type="component" value="Unassembled WGS sequence"/>
</dbReference>
<name>A0A1S1YUA9_FLAPC</name>
<accession>A0A1S1YUA9</accession>
<evidence type="ECO:0000313" key="2">
    <source>
        <dbReference type="Proteomes" id="UP000179797"/>
    </source>
</evidence>
<gene>
    <name evidence="1" type="ORF">NH26_23850</name>
</gene>
<proteinExistence type="predicted"/>
<keyword evidence="2" id="KW-1185">Reference proteome</keyword>
<protein>
    <submittedName>
        <fullName evidence="1">Uncharacterized protein</fullName>
    </submittedName>
</protein>
<comment type="caution">
    <text evidence="1">The sequence shown here is derived from an EMBL/GenBank/DDBJ whole genome shotgun (WGS) entry which is preliminary data.</text>
</comment>
<dbReference type="EMBL" id="JRYR02000002">
    <property type="protein sequence ID" value="OHX64608.1"/>
    <property type="molecule type" value="Genomic_DNA"/>
</dbReference>
<dbReference type="OrthoDB" id="979876at2"/>
<evidence type="ECO:0000313" key="1">
    <source>
        <dbReference type="EMBL" id="OHX64608.1"/>
    </source>
</evidence>
<dbReference type="AlphaFoldDB" id="A0A1S1YUA9"/>
<organism evidence="1 2">
    <name type="scientific">Flammeovirga pacifica</name>
    <dbReference type="NCBI Taxonomy" id="915059"/>
    <lineage>
        <taxon>Bacteria</taxon>
        <taxon>Pseudomonadati</taxon>
        <taxon>Bacteroidota</taxon>
        <taxon>Cytophagia</taxon>
        <taxon>Cytophagales</taxon>
        <taxon>Flammeovirgaceae</taxon>
        <taxon>Flammeovirga</taxon>
    </lineage>
</organism>